<dbReference type="GO" id="GO:0016747">
    <property type="term" value="F:acyltransferase activity, transferring groups other than amino-acyl groups"/>
    <property type="evidence" value="ECO:0007669"/>
    <property type="project" value="InterPro"/>
</dbReference>
<sequence length="176" mass="20648">MIQISNDLFYRKIERSDLVHRVEWINNPEINSTLTFVTPVSLASTEKWFESTITDNSKLNLSFFLKENDEYIPLGFGGFIGIDRNNRRAELFITIGNTTYQGRGLGKKIVTFLIRFGFSDLNLRKIYLTTLENNERAKKLYEACGFVQDGKLRQHFYHQGRYLDCYHMSLLRNDVE</sequence>
<dbReference type="Pfam" id="PF13302">
    <property type="entry name" value="Acetyltransf_3"/>
    <property type="match status" value="1"/>
</dbReference>
<evidence type="ECO:0000259" key="1">
    <source>
        <dbReference type="PROSITE" id="PS51186"/>
    </source>
</evidence>
<keyword evidence="3" id="KW-1185">Reference proteome</keyword>
<dbReference type="PANTHER" id="PTHR43415">
    <property type="entry name" value="SPERMIDINE N(1)-ACETYLTRANSFERASE"/>
    <property type="match status" value="1"/>
</dbReference>
<dbReference type="Proteomes" id="UP000570493">
    <property type="component" value="Unassembled WGS sequence"/>
</dbReference>
<dbReference type="CDD" id="cd04301">
    <property type="entry name" value="NAT_SF"/>
    <property type="match status" value="1"/>
</dbReference>
<dbReference type="SUPFAM" id="SSF55729">
    <property type="entry name" value="Acyl-CoA N-acyltransferases (Nat)"/>
    <property type="match status" value="1"/>
</dbReference>
<gene>
    <name evidence="2" type="ORF">HHO47_14795</name>
</gene>
<dbReference type="AlphaFoldDB" id="A0A7Y0HBV3"/>
<dbReference type="InterPro" id="IPR016181">
    <property type="entry name" value="Acyl_CoA_acyltransferase"/>
</dbReference>
<proteinExistence type="predicted"/>
<feature type="domain" description="N-acetyltransferase" evidence="1">
    <location>
        <begin position="8"/>
        <end position="173"/>
    </location>
</feature>
<dbReference type="RefSeq" id="WP_169020994.1">
    <property type="nucleotide sequence ID" value="NZ_JABBMT010000027.1"/>
</dbReference>
<name>A0A7Y0HBV3_9GAMM</name>
<dbReference type="PROSITE" id="PS51186">
    <property type="entry name" value="GNAT"/>
    <property type="match status" value="1"/>
</dbReference>
<reference evidence="2" key="1">
    <citation type="submission" date="2020-04" db="EMBL/GenBank/DDBJ databases">
        <title>Genome Sequencing for Pseudoaltermonas arctica.</title>
        <authorList>
            <person name="Elkins N.S."/>
        </authorList>
    </citation>
    <scope>NUCLEOTIDE SEQUENCE [LARGE SCALE GENOMIC DNA]</scope>
    <source>
        <strain evidence="2">NEC-BIFX-2020_0012</strain>
    </source>
</reference>
<evidence type="ECO:0000313" key="2">
    <source>
        <dbReference type="EMBL" id="NMM42051.1"/>
    </source>
</evidence>
<dbReference type="EMBL" id="JABBMT010000027">
    <property type="protein sequence ID" value="NMM42051.1"/>
    <property type="molecule type" value="Genomic_DNA"/>
</dbReference>
<protein>
    <submittedName>
        <fullName evidence="2">GNAT family N-acetyltransferase</fullName>
    </submittedName>
</protein>
<organism evidence="2 3">
    <name type="scientific">Pseudoalteromonas arctica</name>
    <dbReference type="NCBI Taxonomy" id="394751"/>
    <lineage>
        <taxon>Bacteria</taxon>
        <taxon>Pseudomonadati</taxon>
        <taxon>Pseudomonadota</taxon>
        <taxon>Gammaproteobacteria</taxon>
        <taxon>Alteromonadales</taxon>
        <taxon>Pseudoalteromonadaceae</taxon>
        <taxon>Pseudoalteromonas</taxon>
    </lineage>
</organism>
<accession>A0A7Y0HBV3</accession>
<dbReference type="InterPro" id="IPR000182">
    <property type="entry name" value="GNAT_dom"/>
</dbReference>
<comment type="caution">
    <text evidence="2">The sequence shown here is derived from an EMBL/GenBank/DDBJ whole genome shotgun (WGS) entry which is preliminary data.</text>
</comment>
<dbReference type="Gene3D" id="3.40.630.30">
    <property type="match status" value="1"/>
</dbReference>
<dbReference type="PANTHER" id="PTHR43415:SF3">
    <property type="entry name" value="GNAT-FAMILY ACETYLTRANSFERASE"/>
    <property type="match status" value="1"/>
</dbReference>
<evidence type="ECO:0000313" key="3">
    <source>
        <dbReference type="Proteomes" id="UP000570493"/>
    </source>
</evidence>